<feature type="transmembrane region" description="Helical" evidence="7">
    <location>
        <begin position="36"/>
        <end position="55"/>
    </location>
</feature>
<keyword evidence="4 7" id="KW-1133">Transmembrane helix</keyword>
<dbReference type="RefSeq" id="WP_289894482.1">
    <property type="nucleotide sequence ID" value="NZ_JBHRXE010000020.1"/>
</dbReference>
<dbReference type="InterPro" id="IPR037185">
    <property type="entry name" value="EmrE-like"/>
</dbReference>
<dbReference type="PANTHER" id="PTHR32322">
    <property type="entry name" value="INNER MEMBRANE TRANSPORTER"/>
    <property type="match status" value="1"/>
</dbReference>
<dbReference type="Proteomes" id="UP001595596">
    <property type="component" value="Unassembled WGS sequence"/>
</dbReference>
<evidence type="ECO:0000259" key="8">
    <source>
        <dbReference type="Pfam" id="PF00892"/>
    </source>
</evidence>
<evidence type="ECO:0000256" key="3">
    <source>
        <dbReference type="ARBA" id="ARBA00022692"/>
    </source>
</evidence>
<feature type="transmembrane region" description="Helical" evidence="7">
    <location>
        <begin position="7"/>
        <end position="30"/>
    </location>
</feature>
<keyword evidence="3 7" id="KW-0812">Transmembrane</keyword>
<dbReference type="InterPro" id="IPR000620">
    <property type="entry name" value="EamA_dom"/>
</dbReference>
<dbReference type="InterPro" id="IPR050638">
    <property type="entry name" value="AA-Vitamin_Transporters"/>
</dbReference>
<dbReference type="Gene3D" id="1.10.3730.20">
    <property type="match status" value="1"/>
</dbReference>
<feature type="domain" description="EamA" evidence="8">
    <location>
        <begin position="148"/>
        <end position="282"/>
    </location>
</feature>
<sequence length="310" mass="32576">MDFRAILMGFGFAVVWASAFTTTRIIVLAAPPLTALVIRFALSALVAIPLAWAMGQSWRLSRAEWRTVIVFGLCQNALYLGLNWIAMQHVEASAASIIASMMPLLVAFLGWLIHGETLRPVAVAGLVAGILGVTLIMGVRLQHGLDIPGLIMCLVAVVALTVATLAARGAGGSRNMMMIVGLQMAVGALALLVPAVAMEWGRPVEWSFGLVWAFLYTVAAPGIGATWLWFLLVNRIGAVRAATFHFLSPIFGVAIAAAMLGERFGLSDVLGALIVAAGILMVQLARIPGTPPAGTSQPSKSPAAAIEGRD</sequence>
<feature type="transmembrane region" description="Helical" evidence="7">
    <location>
        <begin position="67"/>
        <end position="86"/>
    </location>
</feature>
<feature type="transmembrane region" description="Helical" evidence="7">
    <location>
        <begin position="120"/>
        <end position="141"/>
    </location>
</feature>
<feature type="transmembrane region" description="Helical" evidence="7">
    <location>
        <begin position="179"/>
        <end position="198"/>
    </location>
</feature>
<keyword evidence="10" id="KW-1185">Reference proteome</keyword>
<comment type="similarity">
    <text evidence="2">Belongs to the EamA transporter family.</text>
</comment>
<feature type="region of interest" description="Disordered" evidence="6">
    <location>
        <begin position="291"/>
        <end position="310"/>
    </location>
</feature>
<comment type="subcellular location">
    <subcellularLocation>
        <location evidence="1">Membrane</location>
        <topology evidence="1">Multi-pass membrane protein</topology>
    </subcellularLocation>
</comment>
<feature type="transmembrane region" description="Helical" evidence="7">
    <location>
        <begin position="147"/>
        <end position="167"/>
    </location>
</feature>
<dbReference type="SUPFAM" id="SSF103481">
    <property type="entry name" value="Multidrug resistance efflux transporter EmrE"/>
    <property type="match status" value="2"/>
</dbReference>
<evidence type="ECO:0000256" key="1">
    <source>
        <dbReference type="ARBA" id="ARBA00004141"/>
    </source>
</evidence>
<evidence type="ECO:0000256" key="7">
    <source>
        <dbReference type="SAM" id="Phobius"/>
    </source>
</evidence>
<dbReference type="Pfam" id="PF00892">
    <property type="entry name" value="EamA"/>
    <property type="match status" value="2"/>
</dbReference>
<feature type="transmembrane region" description="Helical" evidence="7">
    <location>
        <begin position="210"/>
        <end position="230"/>
    </location>
</feature>
<evidence type="ECO:0000256" key="6">
    <source>
        <dbReference type="SAM" id="MobiDB-lite"/>
    </source>
</evidence>
<evidence type="ECO:0000256" key="2">
    <source>
        <dbReference type="ARBA" id="ARBA00007362"/>
    </source>
</evidence>
<reference evidence="10" key="1">
    <citation type="journal article" date="2019" name="Int. J. Syst. Evol. Microbiol.">
        <title>The Global Catalogue of Microorganisms (GCM) 10K type strain sequencing project: providing services to taxonomists for standard genome sequencing and annotation.</title>
        <authorList>
            <consortium name="The Broad Institute Genomics Platform"/>
            <consortium name="The Broad Institute Genome Sequencing Center for Infectious Disease"/>
            <person name="Wu L."/>
            <person name="Ma J."/>
        </authorList>
    </citation>
    <scope>NUCLEOTIDE SEQUENCE [LARGE SCALE GENOMIC DNA]</scope>
    <source>
        <strain evidence="10">VKM B-3226</strain>
    </source>
</reference>
<dbReference type="EMBL" id="JBHRXE010000020">
    <property type="protein sequence ID" value="MFC3569639.1"/>
    <property type="molecule type" value="Genomic_DNA"/>
</dbReference>
<evidence type="ECO:0000256" key="5">
    <source>
        <dbReference type="ARBA" id="ARBA00023136"/>
    </source>
</evidence>
<evidence type="ECO:0000313" key="10">
    <source>
        <dbReference type="Proteomes" id="UP001595596"/>
    </source>
</evidence>
<protein>
    <submittedName>
        <fullName evidence="9">DMT family transporter</fullName>
    </submittedName>
</protein>
<feature type="transmembrane region" description="Helical" evidence="7">
    <location>
        <begin position="242"/>
        <end position="260"/>
    </location>
</feature>
<dbReference type="PANTHER" id="PTHR32322:SF2">
    <property type="entry name" value="EAMA DOMAIN-CONTAINING PROTEIN"/>
    <property type="match status" value="1"/>
</dbReference>
<name>A0ABV7RXU9_9RHOB</name>
<gene>
    <name evidence="9" type="ORF">ACFOMP_09265</name>
</gene>
<evidence type="ECO:0000256" key="4">
    <source>
        <dbReference type="ARBA" id="ARBA00022989"/>
    </source>
</evidence>
<accession>A0ABV7RXU9</accession>
<keyword evidence="5 7" id="KW-0472">Membrane</keyword>
<evidence type="ECO:0000313" key="9">
    <source>
        <dbReference type="EMBL" id="MFC3569639.1"/>
    </source>
</evidence>
<proteinExistence type="inferred from homology"/>
<feature type="transmembrane region" description="Helical" evidence="7">
    <location>
        <begin position="92"/>
        <end position="113"/>
    </location>
</feature>
<feature type="transmembrane region" description="Helical" evidence="7">
    <location>
        <begin position="266"/>
        <end position="285"/>
    </location>
</feature>
<feature type="domain" description="EamA" evidence="8">
    <location>
        <begin position="5"/>
        <end position="137"/>
    </location>
</feature>
<comment type="caution">
    <text evidence="9">The sequence shown here is derived from an EMBL/GenBank/DDBJ whole genome shotgun (WGS) entry which is preliminary data.</text>
</comment>
<organism evidence="9 10">
    <name type="scientific">Paracoccus simplex</name>
    <dbReference type="NCBI Taxonomy" id="2086346"/>
    <lineage>
        <taxon>Bacteria</taxon>
        <taxon>Pseudomonadati</taxon>
        <taxon>Pseudomonadota</taxon>
        <taxon>Alphaproteobacteria</taxon>
        <taxon>Rhodobacterales</taxon>
        <taxon>Paracoccaceae</taxon>
        <taxon>Paracoccus</taxon>
    </lineage>
</organism>